<comment type="caution">
    <text evidence="2">The sequence shown here is derived from an EMBL/GenBank/DDBJ whole genome shotgun (WGS) entry which is preliminary data.</text>
</comment>
<name>A0A919GCX8_9ACTN</name>
<accession>A0A919GCX8</accession>
<protein>
    <submittedName>
        <fullName evidence="2">Uncharacterized protein</fullName>
    </submittedName>
</protein>
<gene>
    <name evidence="2" type="ORF">GCM10017771_05660</name>
</gene>
<dbReference type="RefSeq" id="WP_189780762.1">
    <property type="nucleotide sequence ID" value="NZ_BNAT01000002.1"/>
</dbReference>
<evidence type="ECO:0000313" key="2">
    <source>
        <dbReference type="EMBL" id="GHH82174.1"/>
    </source>
</evidence>
<sequence length="102" mass="11010">MQWAVRSVVLLVLRLLVPAGGRRRRPPGRAREKSPPGTNGRNVNDNSDPPTPSLTLRSPYSTDHAPFDGNATALTRPYLYALDIWLPEATAALPVGVGVGVR</sequence>
<evidence type="ECO:0000313" key="3">
    <source>
        <dbReference type="Proteomes" id="UP000603227"/>
    </source>
</evidence>
<reference evidence="2" key="2">
    <citation type="submission" date="2020-09" db="EMBL/GenBank/DDBJ databases">
        <authorList>
            <person name="Sun Q."/>
            <person name="Zhou Y."/>
        </authorList>
    </citation>
    <scope>NUCLEOTIDE SEQUENCE</scope>
    <source>
        <strain evidence="2">CGMCC 4.7403</strain>
    </source>
</reference>
<evidence type="ECO:0000256" key="1">
    <source>
        <dbReference type="SAM" id="MobiDB-lite"/>
    </source>
</evidence>
<keyword evidence="3" id="KW-1185">Reference proteome</keyword>
<proteinExistence type="predicted"/>
<dbReference type="AlphaFoldDB" id="A0A919GCX8"/>
<feature type="compositionally biased region" description="Polar residues" evidence="1">
    <location>
        <begin position="36"/>
        <end position="61"/>
    </location>
</feature>
<dbReference type="EMBL" id="BNAT01000002">
    <property type="protein sequence ID" value="GHH82174.1"/>
    <property type="molecule type" value="Genomic_DNA"/>
</dbReference>
<feature type="region of interest" description="Disordered" evidence="1">
    <location>
        <begin position="20"/>
        <end position="68"/>
    </location>
</feature>
<dbReference type="Proteomes" id="UP000603227">
    <property type="component" value="Unassembled WGS sequence"/>
</dbReference>
<reference evidence="2" key="1">
    <citation type="journal article" date="2014" name="Int. J. Syst. Evol. Microbiol.">
        <title>Complete genome sequence of Corynebacterium casei LMG S-19264T (=DSM 44701T), isolated from a smear-ripened cheese.</title>
        <authorList>
            <consortium name="US DOE Joint Genome Institute (JGI-PGF)"/>
            <person name="Walter F."/>
            <person name="Albersmeier A."/>
            <person name="Kalinowski J."/>
            <person name="Ruckert C."/>
        </authorList>
    </citation>
    <scope>NUCLEOTIDE SEQUENCE</scope>
    <source>
        <strain evidence="2">CGMCC 4.7403</strain>
    </source>
</reference>
<organism evidence="2 3">
    <name type="scientific">Streptomyces capitiformicae</name>
    <dbReference type="NCBI Taxonomy" id="2014920"/>
    <lineage>
        <taxon>Bacteria</taxon>
        <taxon>Bacillati</taxon>
        <taxon>Actinomycetota</taxon>
        <taxon>Actinomycetes</taxon>
        <taxon>Kitasatosporales</taxon>
        <taxon>Streptomycetaceae</taxon>
        <taxon>Streptomyces</taxon>
    </lineage>
</organism>